<dbReference type="PANTHER" id="PTHR46068:SF1">
    <property type="entry name" value="TRANSPOSASE IS30-LIKE HTH DOMAIN-CONTAINING PROTEIN"/>
    <property type="match status" value="1"/>
</dbReference>
<proteinExistence type="predicted"/>
<protein>
    <submittedName>
        <fullName evidence="1">Uncharacterized protein</fullName>
    </submittedName>
</protein>
<reference evidence="1" key="1">
    <citation type="submission" date="2020-10" db="EMBL/GenBank/DDBJ databases">
        <authorList>
            <person name="Kikuchi T."/>
        </authorList>
    </citation>
    <scope>NUCLEOTIDE SEQUENCE</scope>
    <source>
        <strain evidence="1">NKZ352</strain>
    </source>
</reference>
<dbReference type="PANTHER" id="PTHR46068">
    <property type="entry name" value="PROTEIN CBG27172"/>
    <property type="match status" value="1"/>
</dbReference>
<organism evidence="1 2">
    <name type="scientific">Caenorhabditis auriculariae</name>
    <dbReference type="NCBI Taxonomy" id="2777116"/>
    <lineage>
        <taxon>Eukaryota</taxon>
        <taxon>Metazoa</taxon>
        <taxon>Ecdysozoa</taxon>
        <taxon>Nematoda</taxon>
        <taxon>Chromadorea</taxon>
        <taxon>Rhabditida</taxon>
        <taxon>Rhabditina</taxon>
        <taxon>Rhabditomorpha</taxon>
        <taxon>Rhabditoidea</taxon>
        <taxon>Rhabditidae</taxon>
        <taxon>Peloderinae</taxon>
        <taxon>Caenorhabditis</taxon>
    </lineage>
</organism>
<dbReference type="Proteomes" id="UP000835052">
    <property type="component" value="Unassembled WGS sequence"/>
</dbReference>
<evidence type="ECO:0000313" key="2">
    <source>
        <dbReference type="Proteomes" id="UP000835052"/>
    </source>
</evidence>
<keyword evidence="2" id="KW-1185">Reference proteome</keyword>
<comment type="caution">
    <text evidence="1">The sequence shown here is derived from an EMBL/GenBank/DDBJ whole genome shotgun (WGS) entry which is preliminary data.</text>
</comment>
<sequence>MAPPNPHRSSIMHLFKARVAPVDIIKKLGVPSRTVYDSISRFKKLGTFLDRYRIKAVKERIRRYPLRSIRKMAKDMKISQSLMERMLKDKLKLTCYHEDDWPEDWKENEYIRTCMRAGPTGFLDFHAAANQMSRAECRTKAPIPRAPFKLSASPQCAVACMRRNQRTLPKFWRRFTSLQRESTLFLDDVAFCASKGVEPLEFFFKIIGHFYENNKRNHFCRDTLLQGSDQYFTHFANIKCVKSRLKFEIKSDGRFFTKAEPGAPSERGQFLNYNPRTKKLCGTVDSVEISFRQLLEKYKNPFKDIELYAAIFKTAHVPVNTENGKMTILTRDFINNFSSRISEMPPMFIDELLKCVRANAGPTLPLAFAGNMLFYMTIEAETKQDFTFFRQLTSSRGRALQDVACLLNRSLAKVKELAKDFPPCYHHKYVFPFSAMDALIDIVDDPSIKDDANKYQELIRSVGYIYTPSDVS</sequence>
<accession>A0A8S1H3F5</accession>
<name>A0A8S1H3F5_9PELO</name>
<gene>
    <name evidence="1" type="ORF">CAUJ_LOCUS5936</name>
</gene>
<evidence type="ECO:0000313" key="1">
    <source>
        <dbReference type="EMBL" id="CAD6190017.1"/>
    </source>
</evidence>
<dbReference type="EMBL" id="CAJGYM010000013">
    <property type="protein sequence ID" value="CAD6190017.1"/>
    <property type="molecule type" value="Genomic_DNA"/>
</dbReference>
<dbReference type="AlphaFoldDB" id="A0A8S1H3F5"/>